<evidence type="ECO:0000313" key="2">
    <source>
        <dbReference type="Proteomes" id="UP000191240"/>
    </source>
</evidence>
<dbReference type="OrthoDB" id="2084981at2"/>
<sequence>MMKTFNVKTHSRCCAFCKYWYDPANSAIAPKNIVGGFWEFDDKVWNVCKNFGTKQPAGGSCPKYECKV</sequence>
<name>A0A1M6G5W0_9FIRM</name>
<dbReference type="AlphaFoldDB" id="A0A1M6G5W0"/>
<accession>A0A1M6G5W0</accession>
<organism evidence="1 2">
    <name type="scientific">Anaerovibrio lipolyticus DSM 3074</name>
    <dbReference type="NCBI Taxonomy" id="1120997"/>
    <lineage>
        <taxon>Bacteria</taxon>
        <taxon>Bacillati</taxon>
        <taxon>Bacillota</taxon>
        <taxon>Negativicutes</taxon>
        <taxon>Selenomonadales</taxon>
        <taxon>Selenomonadaceae</taxon>
        <taxon>Anaerovibrio</taxon>
    </lineage>
</organism>
<evidence type="ECO:0000313" key="1">
    <source>
        <dbReference type="EMBL" id="SHJ05270.1"/>
    </source>
</evidence>
<reference evidence="1 2" key="1">
    <citation type="submission" date="2016-11" db="EMBL/GenBank/DDBJ databases">
        <authorList>
            <person name="Jaros S."/>
            <person name="Januszkiewicz K."/>
            <person name="Wedrychowicz H."/>
        </authorList>
    </citation>
    <scope>NUCLEOTIDE SEQUENCE [LARGE SCALE GENOMIC DNA]</scope>
    <source>
        <strain evidence="1 2">DSM 3074</strain>
    </source>
</reference>
<dbReference type="RefSeq" id="WP_051533432.1">
    <property type="nucleotide sequence ID" value="NZ_FQYW01000027.1"/>
</dbReference>
<protein>
    <submittedName>
        <fullName evidence="1">Uncharacterized protein</fullName>
    </submittedName>
</protein>
<dbReference type="EMBL" id="FQYW01000027">
    <property type="protein sequence ID" value="SHJ05270.1"/>
    <property type="molecule type" value="Genomic_DNA"/>
</dbReference>
<gene>
    <name evidence="1" type="ORF">SAMN02745671_02524</name>
</gene>
<dbReference type="Proteomes" id="UP000191240">
    <property type="component" value="Unassembled WGS sequence"/>
</dbReference>
<proteinExistence type="predicted"/>